<dbReference type="GeneID" id="4622298"/>
<dbReference type="Gene3D" id="1.10.10.10">
    <property type="entry name" value="Winged helix-like DNA-binding domain superfamily/Winged helix DNA-binding domain"/>
    <property type="match status" value="1"/>
</dbReference>
<dbReference type="PANTHER" id="PTHR15938:SF0">
    <property type="entry name" value="HOMOLOGOUS-PAIRING PROTEIN 2 HOMOLOG"/>
    <property type="match status" value="1"/>
</dbReference>
<dbReference type="InterPro" id="IPR010776">
    <property type="entry name" value="Hop2_WH_dom"/>
</dbReference>
<name>Q752U9_EREGS</name>
<keyword evidence="6" id="KW-0175">Coiled coil</keyword>
<dbReference type="PANTHER" id="PTHR15938">
    <property type="entry name" value="TBP-1 INTERACTING PROTEIN"/>
    <property type="match status" value="1"/>
</dbReference>
<evidence type="ECO:0000256" key="5">
    <source>
        <dbReference type="ARBA" id="ARBA00023254"/>
    </source>
</evidence>
<evidence type="ECO:0000256" key="3">
    <source>
        <dbReference type="ARBA" id="ARBA00023172"/>
    </source>
</evidence>
<evidence type="ECO:0000256" key="1">
    <source>
        <dbReference type="ARBA" id="ARBA00004123"/>
    </source>
</evidence>
<dbReference type="eggNOG" id="ENOG502S1MU">
    <property type="taxonomic scope" value="Eukaryota"/>
</dbReference>
<dbReference type="GO" id="GO:0120230">
    <property type="term" value="F:recombinase activator activity"/>
    <property type="evidence" value="ECO:0000318"/>
    <property type="project" value="GO_Central"/>
</dbReference>
<comment type="subcellular location">
    <subcellularLocation>
        <location evidence="1">Nucleus</location>
    </subcellularLocation>
</comment>
<evidence type="ECO:0000256" key="2">
    <source>
        <dbReference type="ARBA" id="ARBA00007922"/>
    </source>
</evidence>
<dbReference type="GO" id="GO:0010774">
    <property type="term" value="P:meiotic strand invasion involved in reciprocal meiotic recombination"/>
    <property type="evidence" value="ECO:0000318"/>
    <property type="project" value="GO_Central"/>
</dbReference>
<gene>
    <name evidence="8" type="ORF">AGOS_AFR474W</name>
</gene>
<evidence type="ECO:0000259" key="7">
    <source>
        <dbReference type="Pfam" id="PF07106"/>
    </source>
</evidence>
<evidence type="ECO:0000313" key="8">
    <source>
        <dbReference type="EMBL" id="AAS53845.2"/>
    </source>
</evidence>
<keyword evidence="3" id="KW-0233">DNA recombination</keyword>
<accession>Q752U9</accession>
<keyword evidence="4" id="KW-0539">Nucleus</keyword>
<feature type="coiled-coil region" evidence="6">
    <location>
        <begin position="87"/>
        <end position="154"/>
    </location>
</feature>
<organism evidence="8 9">
    <name type="scientific">Eremothecium gossypii (strain ATCC 10895 / CBS 109.51 / FGSC 9923 / NRRL Y-1056)</name>
    <name type="common">Yeast</name>
    <name type="synonym">Ashbya gossypii</name>
    <dbReference type="NCBI Taxonomy" id="284811"/>
    <lineage>
        <taxon>Eukaryota</taxon>
        <taxon>Fungi</taxon>
        <taxon>Dikarya</taxon>
        <taxon>Ascomycota</taxon>
        <taxon>Saccharomycotina</taxon>
        <taxon>Saccharomycetes</taxon>
        <taxon>Saccharomycetales</taxon>
        <taxon>Saccharomycetaceae</taxon>
        <taxon>Eremothecium</taxon>
    </lineage>
</organism>
<dbReference type="GO" id="GO:0007129">
    <property type="term" value="P:homologous chromosome pairing at meiosis"/>
    <property type="evidence" value="ECO:0000318"/>
    <property type="project" value="GO_Central"/>
</dbReference>
<dbReference type="STRING" id="284811.Q752U9"/>
<dbReference type="InterPro" id="IPR036388">
    <property type="entry name" value="WH-like_DNA-bd_sf"/>
</dbReference>
<dbReference type="GO" id="GO:0003690">
    <property type="term" value="F:double-stranded DNA binding"/>
    <property type="evidence" value="ECO:0000318"/>
    <property type="project" value="GO_Central"/>
</dbReference>
<dbReference type="GO" id="GO:0120231">
    <property type="term" value="C:DNA recombinase auxiliary factor complex"/>
    <property type="evidence" value="ECO:0000318"/>
    <property type="project" value="GO_Central"/>
</dbReference>
<dbReference type="FunCoup" id="Q752U9">
    <property type="interactions" value="232"/>
</dbReference>
<dbReference type="OMA" id="RIICKLF"/>
<feature type="domain" description="Homologous-pairing protein 2 winged helix" evidence="7">
    <location>
        <begin position="16"/>
        <end position="77"/>
    </location>
</feature>
<keyword evidence="5" id="KW-0469">Meiosis</keyword>
<dbReference type="OrthoDB" id="272266at2759"/>
<evidence type="ECO:0000256" key="6">
    <source>
        <dbReference type="SAM" id="Coils"/>
    </source>
</evidence>
<evidence type="ECO:0000313" key="9">
    <source>
        <dbReference type="Proteomes" id="UP000000591"/>
    </source>
</evidence>
<dbReference type="KEGG" id="ago:AGOS_AFR474W"/>
<dbReference type="Pfam" id="PF07106">
    <property type="entry name" value="WHD_TBPIP"/>
    <property type="match status" value="1"/>
</dbReference>
<dbReference type="GO" id="GO:0000794">
    <property type="term" value="C:condensed nuclear chromosome"/>
    <property type="evidence" value="ECO:0000318"/>
    <property type="project" value="GO_Central"/>
</dbReference>
<comment type="similarity">
    <text evidence="2">Belongs to the HOP2 family.</text>
</comment>
<protein>
    <submittedName>
        <fullName evidence="8">AFR474Wp</fullName>
    </submittedName>
</protein>
<dbReference type="HOGENOM" id="CLU_063266_2_0_1"/>
<dbReference type="Proteomes" id="UP000000591">
    <property type="component" value="Chromosome VI"/>
</dbReference>
<dbReference type="InParanoid" id="Q752U9"/>
<keyword evidence="9" id="KW-1185">Reference proteome</keyword>
<proteinExistence type="inferred from homology"/>
<reference evidence="8 9" key="1">
    <citation type="journal article" date="2004" name="Science">
        <title>The Ashbya gossypii genome as a tool for mapping the ancient Saccharomyces cerevisiae genome.</title>
        <authorList>
            <person name="Dietrich F.S."/>
            <person name="Voegeli S."/>
            <person name="Brachat S."/>
            <person name="Lerch A."/>
            <person name="Gates K."/>
            <person name="Steiner S."/>
            <person name="Mohr C."/>
            <person name="Pohlmann R."/>
            <person name="Luedi P."/>
            <person name="Choi S."/>
            <person name="Wing R.A."/>
            <person name="Flavier A."/>
            <person name="Gaffney T.D."/>
            <person name="Philippsen P."/>
        </authorList>
    </citation>
    <scope>NUCLEOTIDE SEQUENCE [LARGE SCALE GENOMIC DNA]</scope>
    <source>
        <strain evidence="9">ATCC 10895 / CBS 109.51 / FGSC 9923 / NRRL Y-1056</strain>
    </source>
</reference>
<dbReference type="RefSeq" id="NP_986021.2">
    <property type="nucleotide sequence ID" value="NM_212157.2"/>
</dbReference>
<evidence type="ECO:0000256" key="4">
    <source>
        <dbReference type="ARBA" id="ARBA00023242"/>
    </source>
</evidence>
<dbReference type="GO" id="GO:0000709">
    <property type="term" value="P:meiotic joint molecule formation"/>
    <property type="evidence" value="ECO:0000318"/>
    <property type="project" value="GO_Central"/>
</dbReference>
<reference evidence="9" key="2">
    <citation type="journal article" date="2013" name="G3 (Bethesda)">
        <title>Genomes of Ashbya fungi isolated from insects reveal four mating-type loci, numerous translocations, lack of transposons, and distinct gene duplications.</title>
        <authorList>
            <person name="Dietrich F.S."/>
            <person name="Voegeli S."/>
            <person name="Kuo S."/>
            <person name="Philippsen P."/>
        </authorList>
    </citation>
    <scope>GENOME REANNOTATION</scope>
    <source>
        <strain evidence="9">ATCC 10895 / CBS 109.51 / FGSC 9923 / NRRL Y-1056</strain>
    </source>
</reference>
<dbReference type="EMBL" id="AE016819">
    <property type="protein sequence ID" value="AAS53845.2"/>
    <property type="molecule type" value="Genomic_DNA"/>
</dbReference>
<sequence>MPPKKVDKTLQLKGREAEDLIERYLIEQYRPFGVNDIVQNLHNRVTKTNATKALETLVSQDRIICKLFGKAAIYCCKEQQLQLPPNVTEEEITIEALEQLREECNALNSDINEWQTQLNQLTRDPTNIELIEQINQRKVELEETKTRLEALEQGWKPQHAEVTSKLVSQNKVLEKAIKKRKKIMQEAVALVLSTQNITGETAKADYLEELGFEPLTPIR</sequence>
<dbReference type="AlphaFoldDB" id="Q752U9"/>